<evidence type="ECO:0000259" key="2">
    <source>
        <dbReference type="Pfam" id="PF07731"/>
    </source>
</evidence>
<dbReference type="Pfam" id="PF07731">
    <property type="entry name" value="Cu-oxidase_2"/>
    <property type="match status" value="1"/>
</dbReference>
<comment type="subcellular location">
    <subcellularLocation>
        <location evidence="1">Periplasm</location>
    </subcellularLocation>
</comment>
<keyword evidence="4" id="KW-1185">Reference proteome</keyword>
<dbReference type="OrthoDB" id="9757546at2"/>
<comment type="caution">
    <text evidence="3">The sequence shown here is derived from an EMBL/GenBank/DDBJ whole genome shotgun (WGS) entry which is preliminary data.</text>
</comment>
<evidence type="ECO:0000313" key="4">
    <source>
        <dbReference type="Proteomes" id="UP000298180"/>
    </source>
</evidence>
<reference evidence="3 4" key="1">
    <citation type="submission" date="2019-03" db="EMBL/GenBank/DDBJ databases">
        <title>Ramlibacter henchirensis DSM 14656, whole genome shotgun sequence.</title>
        <authorList>
            <person name="Zhang X."/>
            <person name="Feng G."/>
            <person name="Zhu H."/>
        </authorList>
    </citation>
    <scope>NUCLEOTIDE SEQUENCE [LARGE SCALE GENOMIC DNA]</scope>
    <source>
        <strain evidence="3 4">DSM 14656</strain>
    </source>
</reference>
<dbReference type="Gene3D" id="2.60.40.420">
    <property type="entry name" value="Cupredoxins - blue copper proteins"/>
    <property type="match status" value="3"/>
</dbReference>
<dbReference type="InterPro" id="IPR045087">
    <property type="entry name" value="Cu-oxidase_fam"/>
</dbReference>
<feature type="domain" description="Plastocyanin-like" evidence="2">
    <location>
        <begin position="478"/>
        <end position="603"/>
    </location>
</feature>
<dbReference type="InterPro" id="IPR008972">
    <property type="entry name" value="Cupredoxin"/>
</dbReference>
<dbReference type="GO" id="GO:0016491">
    <property type="term" value="F:oxidoreductase activity"/>
    <property type="evidence" value="ECO:0007669"/>
    <property type="project" value="InterPro"/>
</dbReference>
<dbReference type="Proteomes" id="UP000298180">
    <property type="component" value="Unassembled WGS sequence"/>
</dbReference>
<dbReference type="GO" id="GO:0005507">
    <property type="term" value="F:copper ion binding"/>
    <property type="evidence" value="ECO:0007669"/>
    <property type="project" value="InterPro"/>
</dbReference>
<evidence type="ECO:0000313" key="3">
    <source>
        <dbReference type="EMBL" id="TFZ02524.1"/>
    </source>
</evidence>
<dbReference type="PANTHER" id="PTHR48267:SF1">
    <property type="entry name" value="BILIRUBIN OXIDASE"/>
    <property type="match status" value="1"/>
</dbReference>
<dbReference type="GO" id="GO:0042597">
    <property type="term" value="C:periplasmic space"/>
    <property type="evidence" value="ECO:0007669"/>
    <property type="project" value="UniProtKB-SubCell"/>
</dbReference>
<organism evidence="3 4">
    <name type="scientific">Ramlibacter henchirensis</name>
    <dbReference type="NCBI Taxonomy" id="204072"/>
    <lineage>
        <taxon>Bacteria</taxon>
        <taxon>Pseudomonadati</taxon>
        <taxon>Pseudomonadota</taxon>
        <taxon>Betaproteobacteria</taxon>
        <taxon>Burkholderiales</taxon>
        <taxon>Comamonadaceae</taxon>
        <taxon>Ramlibacter</taxon>
    </lineage>
</organism>
<dbReference type="InterPro" id="IPR011706">
    <property type="entry name" value="Cu-oxidase_C"/>
</dbReference>
<evidence type="ECO:0000256" key="1">
    <source>
        <dbReference type="ARBA" id="ARBA00004418"/>
    </source>
</evidence>
<accession>A0A4Z0BVM8</accession>
<name>A0A4Z0BVM8_9BURK</name>
<protein>
    <submittedName>
        <fullName evidence="3">Bilirubin oxidase</fullName>
    </submittedName>
</protein>
<gene>
    <name evidence="3" type="ORF">EZ313_14785</name>
</gene>
<dbReference type="SUPFAM" id="SSF49503">
    <property type="entry name" value="Cupredoxins"/>
    <property type="match status" value="3"/>
</dbReference>
<proteinExistence type="predicted"/>
<sequence>MLNRRNLFHVGLAGSAGALLSWPALRAQSRPLTPFLDRLPMPPEPTPIDWAPNQVPFADLDPEAAEYVDPTQARGKAGFYRVVSEVRSVKFHTELPATEIWGYRDGNSSGPWNFALGPTFKRYLSNHSAFSGTIVRHESQLPSVEEHRGFGEPISTVHLHGGHHPARFDGYPHDFTLPGGVPFNVTFRRGGHFDYAYPLTEPGFFSDTANHGRHHERASTLWYHDHFLDFTAPNVYRGLAGFFLVFDNPNVDAADPNQASITEQTRDTGDENNAAKTPNALRLPSGEFDVPLVLQEKTFNANGQLVYDVFNTDGFLGQNYLVNGMVQPYLAVKRRKYRFRVLNGSNARIYHLFLADRNGRTYPMTQIATEGGLLSRPVRRPSFLLAMAERVEVVIDFNEFPFPQFSEVYLVNRAAQDDGRGPRGTFERPELFSGTRLLKFVLEDVVPDPSQVPAVLRPFPTVPAQELAAARRRTFEFDRTNGQWAINGRLAGDLSRVSANPSIGVGEIWRLVNKSGGWWHPIHVHHEFMRVLRRNGRLPFDGTGNDFGQSVERDGVARKDTILLGPNSEVEVFVRFEDYRGPFVFHCHNMEHEDHQMMARFDVV</sequence>
<dbReference type="AlphaFoldDB" id="A0A4Z0BVM8"/>
<dbReference type="EMBL" id="SMLM01000002">
    <property type="protein sequence ID" value="TFZ02524.1"/>
    <property type="molecule type" value="Genomic_DNA"/>
</dbReference>
<dbReference type="RefSeq" id="WP_135264049.1">
    <property type="nucleotide sequence ID" value="NZ_SMLM01000002.1"/>
</dbReference>
<dbReference type="PANTHER" id="PTHR48267">
    <property type="entry name" value="CUPREDOXIN SUPERFAMILY PROTEIN"/>
    <property type="match status" value="1"/>
</dbReference>